<protein>
    <recommendedName>
        <fullName evidence="4">Histone chaperone domain-containing protein</fullName>
    </recommendedName>
</protein>
<organism evidence="2 3">
    <name type="scientific">Trichoderma asperellum (strain ATCC 204424 / CBS 433.97 / NBRC 101777)</name>
    <dbReference type="NCBI Taxonomy" id="1042311"/>
    <lineage>
        <taxon>Eukaryota</taxon>
        <taxon>Fungi</taxon>
        <taxon>Dikarya</taxon>
        <taxon>Ascomycota</taxon>
        <taxon>Pezizomycotina</taxon>
        <taxon>Sordariomycetes</taxon>
        <taxon>Hypocreomycetidae</taxon>
        <taxon>Hypocreales</taxon>
        <taxon>Hypocreaceae</taxon>
        <taxon>Trichoderma</taxon>
    </lineage>
</organism>
<proteinExistence type="predicted"/>
<evidence type="ECO:0000313" key="3">
    <source>
        <dbReference type="Proteomes" id="UP000240493"/>
    </source>
</evidence>
<name>A0A2T3Z1H7_TRIA4</name>
<feature type="compositionally biased region" description="Acidic residues" evidence="1">
    <location>
        <begin position="38"/>
        <end position="56"/>
    </location>
</feature>
<dbReference type="Proteomes" id="UP000240493">
    <property type="component" value="Unassembled WGS sequence"/>
</dbReference>
<evidence type="ECO:0000313" key="2">
    <source>
        <dbReference type="EMBL" id="PTB38656.1"/>
    </source>
</evidence>
<dbReference type="AlphaFoldDB" id="A0A2T3Z1H7"/>
<evidence type="ECO:0008006" key="4">
    <source>
        <dbReference type="Google" id="ProtNLM"/>
    </source>
</evidence>
<feature type="compositionally biased region" description="Polar residues" evidence="1">
    <location>
        <begin position="1"/>
        <end position="16"/>
    </location>
</feature>
<accession>A0A2T3Z1H7</accession>
<sequence length="81" mass="9073">MESTLQDDSYTSTQMNEPIPVQGDNKQVEDPVNASSADSDEQLEQDDREAIDESNIIDERTRGAKPRETYKEPGDKITGLE</sequence>
<evidence type="ECO:0000256" key="1">
    <source>
        <dbReference type="SAM" id="MobiDB-lite"/>
    </source>
</evidence>
<reference evidence="2 3" key="1">
    <citation type="submission" date="2016-07" db="EMBL/GenBank/DDBJ databases">
        <title>Multiple horizontal gene transfer events from other fungi enriched the ability of initially mycotrophic Trichoderma (Ascomycota) to feed on dead plant biomass.</title>
        <authorList>
            <consortium name="DOE Joint Genome Institute"/>
            <person name="Aerts A."/>
            <person name="Atanasova L."/>
            <person name="Chenthamara K."/>
            <person name="Zhang J."/>
            <person name="Grujic M."/>
            <person name="Henrissat B."/>
            <person name="Kuo A."/>
            <person name="Salamov A."/>
            <person name="Lipzen A."/>
            <person name="Labutti K."/>
            <person name="Barry K."/>
            <person name="Miao Y."/>
            <person name="Rahimi M.J."/>
            <person name="Shen Q."/>
            <person name="Grigoriev I.V."/>
            <person name="Kubicek C.P."/>
            <person name="Druzhinina I.S."/>
        </authorList>
    </citation>
    <scope>NUCLEOTIDE SEQUENCE [LARGE SCALE GENOMIC DNA]</scope>
    <source>
        <strain evidence="2 3">CBS 433.97</strain>
    </source>
</reference>
<keyword evidence="3" id="KW-1185">Reference proteome</keyword>
<feature type="region of interest" description="Disordered" evidence="1">
    <location>
        <begin position="1"/>
        <end position="81"/>
    </location>
</feature>
<dbReference type="EMBL" id="KZ679265">
    <property type="protein sequence ID" value="PTB38656.1"/>
    <property type="molecule type" value="Genomic_DNA"/>
</dbReference>
<dbReference type="OrthoDB" id="4357148at2759"/>
<feature type="compositionally biased region" description="Basic and acidic residues" evidence="1">
    <location>
        <begin position="57"/>
        <end position="75"/>
    </location>
</feature>
<gene>
    <name evidence="2" type="ORF">M441DRAFT_145328</name>
</gene>